<keyword evidence="3 10" id="KW-1134">Transmembrane beta strand</keyword>
<dbReference type="OrthoDB" id="6276154at2"/>
<feature type="chain" id="PRO_5006396297" evidence="13">
    <location>
        <begin position="29"/>
        <end position="922"/>
    </location>
</feature>
<keyword evidence="8 10" id="KW-0472">Membrane</keyword>
<feature type="domain" description="Secretin/TonB short N-terminal" evidence="14">
    <location>
        <begin position="53"/>
        <end position="104"/>
    </location>
</feature>
<evidence type="ECO:0000256" key="8">
    <source>
        <dbReference type="ARBA" id="ARBA00023136"/>
    </source>
</evidence>
<comment type="caution">
    <text evidence="15">The sequence shown here is derived from an EMBL/GenBank/DDBJ whole genome shotgun (WGS) entry which is preliminary data.</text>
</comment>
<evidence type="ECO:0000313" key="15">
    <source>
        <dbReference type="EMBL" id="KRG81732.1"/>
    </source>
</evidence>
<dbReference type="SMART" id="SM00965">
    <property type="entry name" value="STN"/>
    <property type="match status" value="1"/>
</dbReference>
<name>A0A0R0DVD2_9GAMM</name>
<keyword evidence="15" id="KW-0675">Receptor</keyword>
<dbReference type="Gene3D" id="3.55.50.30">
    <property type="match status" value="1"/>
</dbReference>
<evidence type="ECO:0000256" key="6">
    <source>
        <dbReference type="ARBA" id="ARBA00023004"/>
    </source>
</evidence>
<evidence type="ECO:0000256" key="1">
    <source>
        <dbReference type="ARBA" id="ARBA00004571"/>
    </source>
</evidence>
<gene>
    <name evidence="15" type="ORF">ABB34_13995</name>
</gene>
<keyword evidence="6" id="KW-0408">Iron</keyword>
<comment type="subcellular location">
    <subcellularLocation>
        <location evidence="1 10">Cell outer membrane</location>
        <topology evidence="1 10">Multi-pass membrane protein</topology>
    </subcellularLocation>
</comment>
<evidence type="ECO:0000256" key="12">
    <source>
        <dbReference type="SAM" id="MobiDB-lite"/>
    </source>
</evidence>
<evidence type="ECO:0000259" key="14">
    <source>
        <dbReference type="SMART" id="SM00965"/>
    </source>
</evidence>
<dbReference type="InterPro" id="IPR012910">
    <property type="entry name" value="Plug_dom"/>
</dbReference>
<keyword evidence="4" id="KW-0410">Iron transport</keyword>
<dbReference type="STRING" id="659018.ABB34_13995"/>
<accession>A0A0R0DVD2</accession>
<dbReference type="SUPFAM" id="SSF56935">
    <property type="entry name" value="Porins"/>
    <property type="match status" value="1"/>
</dbReference>
<dbReference type="Pfam" id="PF00593">
    <property type="entry name" value="TonB_dep_Rec_b-barrel"/>
    <property type="match status" value="1"/>
</dbReference>
<dbReference type="InterPro" id="IPR037066">
    <property type="entry name" value="Plug_dom_sf"/>
</dbReference>
<evidence type="ECO:0000256" key="4">
    <source>
        <dbReference type="ARBA" id="ARBA00022496"/>
    </source>
</evidence>
<feature type="region of interest" description="Disordered" evidence="12">
    <location>
        <begin position="105"/>
        <end position="127"/>
    </location>
</feature>
<organism evidence="15 16">
    <name type="scientific">Stenotrophomonas daejeonensis</name>
    <dbReference type="NCBI Taxonomy" id="659018"/>
    <lineage>
        <taxon>Bacteria</taxon>
        <taxon>Pseudomonadati</taxon>
        <taxon>Pseudomonadota</taxon>
        <taxon>Gammaproteobacteria</taxon>
        <taxon>Lysobacterales</taxon>
        <taxon>Lysobacteraceae</taxon>
        <taxon>Stenotrophomonas</taxon>
    </lineage>
</organism>
<keyword evidence="7 11" id="KW-0798">TonB box</keyword>
<dbReference type="InterPro" id="IPR039426">
    <property type="entry name" value="TonB-dep_rcpt-like"/>
</dbReference>
<comment type="similarity">
    <text evidence="10 11">Belongs to the TonB-dependent receptor family.</text>
</comment>
<dbReference type="PANTHER" id="PTHR47234">
    <property type="match status" value="1"/>
</dbReference>
<keyword evidence="2 10" id="KW-0813">Transport</keyword>
<evidence type="ECO:0000256" key="10">
    <source>
        <dbReference type="PROSITE-ProRule" id="PRU01360"/>
    </source>
</evidence>
<dbReference type="Gene3D" id="2.40.170.20">
    <property type="entry name" value="TonB-dependent receptor, beta-barrel domain"/>
    <property type="match status" value="1"/>
</dbReference>
<dbReference type="InterPro" id="IPR036942">
    <property type="entry name" value="Beta-barrel_TonB_sf"/>
</dbReference>
<evidence type="ECO:0000256" key="11">
    <source>
        <dbReference type="RuleBase" id="RU003357"/>
    </source>
</evidence>
<dbReference type="PATRIC" id="fig|659018.3.peg.3032"/>
<keyword evidence="16" id="KW-1185">Reference proteome</keyword>
<dbReference type="RefSeq" id="WP_057641988.1">
    <property type="nucleotide sequence ID" value="NZ_LDJP01000097.1"/>
</dbReference>
<dbReference type="Proteomes" id="UP000050940">
    <property type="component" value="Unassembled WGS sequence"/>
</dbReference>
<dbReference type="Pfam" id="PF07715">
    <property type="entry name" value="Plug"/>
    <property type="match status" value="1"/>
</dbReference>
<dbReference type="InterPro" id="IPR011662">
    <property type="entry name" value="Secretin/TonB_short_N"/>
</dbReference>
<dbReference type="Gene3D" id="2.170.130.10">
    <property type="entry name" value="TonB-dependent receptor, plug domain"/>
    <property type="match status" value="1"/>
</dbReference>
<keyword evidence="5 10" id="KW-0812">Transmembrane</keyword>
<reference evidence="15 16" key="1">
    <citation type="submission" date="2015-05" db="EMBL/GenBank/DDBJ databases">
        <title>Genome sequencing and analysis of members of genus Stenotrophomonas.</title>
        <authorList>
            <person name="Patil P.P."/>
            <person name="Midha S."/>
            <person name="Patil P.B."/>
        </authorList>
    </citation>
    <scope>NUCLEOTIDE SEQUENCE [LARGE SCALE GENOMIC DNA]</scope>
    <source>
        <strain evidence="15 16">JCM 16244</strain>
    </source>
</reference>
<dbReference type="GO" id="GO:0009279">
    <property type="term" value="C:cell outer membrane"/>
    <property type="evidence" value="ECO:0007669"/>
    <property type="project" value="UniProtKB-SubCell"/>
</dbReference>
<dbReference type="AlphaFoldDB" id="A0A0R0DVD2"/>
<feature type="compositionally biased region" description="Low complexity" evidence="12">
    <location>
        <begin position="118"/>
        <end position="127"/>
    </location>
</feature>
<keyword evidence="4" id="KW-0406">Ion transport</keyword>
<dbReference type="EMBL" id="LDJP01000097">
    <property type="protein sequence ID" value="KRG81732.1"/>
    <property type="molecule type" value="Genomic_DNA"/>
</dbReference>
<proteinExistence type="inferred from homology"/>
<evidence type="ECO:0000256" key="9">
    <source>
        <dbReference type="ARBA" id="ARBA00023237"/>
    </source>
</evidence>
<evidence type="ECO:0000256" key="5">
    <source>
        <dbReference type="ARBA" id="ARBA00022692"/>
    </source>
</evidence>
<protein>
    <submittedName>
        <fullName evidence="15">TonB-dependent receptor</fullName>
    </submittedName>
</protein>
<keyword evidence="13" id="KW-0732">Signal</keyword>
<evidence type="ECO:0000256" key="3">
    <source>
        <dbReference type="ARBA" id="ARBA00022452"/>
    </source>
</evidence>
<sequence length="922" mass="100554">MPTAGQLLRRLRRTGLYLLLLSPACALAADADYHIAHGPLAQALRQWSQQSGDALLFDARELKDLQSAGVSGSFTPAGALEKLLQGLPVKLLRTPAGVFVVRRQAATASPSRHPPTSPAAATTATSETRADVELAPIHVTGSRLPRSSLQSTIAVTVIEREDIQRSGYGSLFDLLRHLPGMNGHPPVDAARDGDSLYLPAGAAATTSLDGMGPRATLFLVNGRRLPRYPMVSLQQGALTDLGGIPLSFVERIELVRGGASAIYGADAIAGVVNIVLREQADGPEALLQTGISNQDDGGQYRLQAATGHADGRNRWFLGIDLQQRRHVAGDRRSWHREASRYPVGLLTHDGYYLPAFRCPPSLLADDGCWYDSSRPRSLQPASTTASVYGHWNHDIGDGMYAHAELRASHSRQRFDLGPTAAALRFDNGDLINHVFEEAGNARSAANGIEADFSAGIGRNRTGHGWEAGLSRQRSQVMLTTSGAIRSSRLLDAVADGFIPGFTALDPALYDDLFPTTRNRGRTDQWLGWWGQHRELGQLRGGPAQLASGLDLRRETWTARPDKLLEDGELALGLPTERRRLSRQASAAYAELGLPLATGLHMDLAARLDRDAGDTAFSPRAGLRWNLSPSWSLLLSSGRGYRAPSLFERRRPPGYFGVVALPASSTLPACAHPVQDNCMVEVQVMENPALSAETSRSHALGLLWAPAGTDFTLSLTHNRIDLHDEILDLRPEDALWNPDTWQLDDNGRLQGLQLYFDNIGRTVSRNWTLHGDYRHATATSGLWRFSLDAIQQQQLRRQRHGSGQWTNLRGHATPATAVTATVQWQGRQWDTALQAFYTGSTRAWQPEAACPPAQSGIGHCSNPAQLRWNLHLERPIGPRLTAALDIHNLLNTQPVNYLPGNGGQAVGLDDPLGRYFLLTLQFR</sequence>
<keyword evidence="9 10" id="KW-0998">Cell outer membrane</keyword>
<evidence type="ECO:0000256" key="13">
    <source>
        <dbReference type="SAM" id="SignalP"/>
    </source>
</evidence>
<dbReference type="PROSITE" id="PS52016">
    <property type="entry name" value="TONB_DEPENDENT_REC_3"/>
    <property type="match status" value="1"/>
</dbReference>
<evidence type="ECO:0000256" key="2">
    <source>
        <dbReference type="ARBA" id="ARBA00022448"/>
    </source>
</evidence>
<evidence type="ECO:0000313" key="16">
    <source>
        <dbReference type="Proteomes" id="UP000050940"/>
    </source>
</evidence>
<dbReference type="PANTHER" id="PTHR47234:SF1">
    <property type="entry name" value="TONB-DEPENDENT RECEPTOR"/>
    <property type="match status" value="1"/>
</dbReference>
<evidence type="ECO:0000256" key="7">
    <source>
        <dbReference type="ARBA" id="ARBA00023077"/>
    </source>
</evidence>
<feature type="signal peptide" evidence="13">
    <location>
        <begin position="1"/>
        <end position="28"/>
    </location>
</feature>
<dbReference type="GO" id="GO:0006826">
    <property type="term" value="P:iron ion transport"/>
    <property type="evidence" value="ECO:0007669"/>
    <property type="project" value="UniProtKB-KW"/>
</dbReference>
<dbReference type="InterPro" id="IPR000531">
    <property type="entry name" value="Beta-barrel_TonB"/>
</dbReference>